<dbReference type="EMBL" id="BLIO01000001">
    <property type="protein sequence ID" value="GFE17297.1"/>
    <property type="molecule type" value="Genomic_DNA"/>
</dbReference>
<gene>
    <name evidence="3" type="primary">aes</name>
    <name evidence="3" type="ORF">Sgleb_53440</name>
</gene>
<dbReference type="InterPro" id="IPR029058">
    <property type="entry name" value="AB_hydrolase_fold"/>
</dbReference>
<comment type="caution">
    <text evidence="3">The sequence shown here is derived from an EMBL/GenBank/DDBJ whole genome shotgun (WGS) entry which is preliminary data.</text>
</comment>
<evidence type="ECO:0000259" key="2">
    <source>
        <dbReference type="Pfam" id="PF07859"/>
    </source>
</evidence>
<protein>
    <submittedName>
        <fullName evidence="3">Esterase</fullName>
    </submittedName>
</protein>
<dbReference type="InterPro" id="IPR050300">
    <property type="entry name" value="GDXG_lipolytic_enzyme"/>
</dbReference>
<evidence type="ECO:0000313" key="4">
    <source>
        <dbReference type="Proteomes" id="UP000430079"/>
    </source>
</evidence>
<organism evidence="3 4">
    <name type="scientific">Streptomyces glebosus</name>
    <dbReference type="NCBI Taxonomy" id="249580"/>
    <lineage>
        <taxon>Bacteria</taxon>
        <taxon>Bacillati</taxon>
        <taxon>Actinomycetota</taxon>
        <taxon>Actinomycetes</taxon>
        <taxon>Kitasatosporales</taxon>
        <taxon>Streptomycetaceae</taxon>
        <taxon>Streptomyces</taxon>
    </lineage>
</organism>
<dbReference type="Pfam" id="PF07859">
    <property type="entry name" value="Abhydrolase_3"/>
    <property type="match status" value="1"/>
</dbReference>
<reference evidence="3 4" key="1">
    <citation type="submission" date="2019-12" db="EMBL/GenBank/DDBJ databases">
        <title>Whole genome shotgun sequence of Streptomyces hygroscopicus subsp. glebosus NBRC 13786.</title>
        <authorList>
            <person name="Ichikawa N."/>
            <person name="Kimura A."/>
            <person name="Kitahashi Y."/>
            <person name="Komaki H."/>
            <person name="Tamura T."/>
        </authorList>
    </citation>
    <scope>NUCLEOTIDE SEQUENCE [LARGE SCALE GENOMIC DNA]</scope>
    <source>
        <strain evidence="3 4">NBRC 13786</strain>
    </source>
</reference>
<dbReference type="GO" id="GO:0016787">
    <property type="term" value="F:hydrolase activity"/>
    <property type="evidence" value="ECO:0007669"/>
    <property type="project" value="UniProtKB-KW"/>
</dbReference>
<proteinExistence type="predicted"/>
<keyword evidence="4" id="KW-1185">Reference proteome</keyword>
<name>A0A640T0N9_9ACTN</name>
<evidence type="ECO:0000256" key="1">
    <source>
        <dbReference type="ARBA" id="ARBA00022801"/>
    </source>
</evidence>
<accession>A0A640T0N9</accession>
<dbReference type="Proteomes" id="UP000430079">
    <property type="component" value="Unassembled WGS sequence"/>
</dbReference>
<dbReference type="Gene3D" id="3.40.50.1820">
    <property type="entry name" value="alpha/beta hydrolase"/>
    <property type="match status" value="1"/>
</dbReference>
<dbReference type="InterPro" id="IPR013094">
    <property type="entry name" value="AB_hydrolase_3"/>
</dbReference>
<dbReference type="RefSeq" id="WP_190145413.1">
    <property type="nucleotide sequence ID" value="NZ_BLIO01000001.1"/>
</dbReference>
<dbReference type="AlphaFoldDB" id="A0A640T0N9"/>
<feature type="domain" description="Alpha/beta hydrolase fold-3" evidence="2">
    <location>
        <begin position="79"/>
        <end position="281"/>
    </location>
</feature>
<keyword evidence="1" id="KW-0378">Hydrolase</keyword>
<dbReference type="PANTHER" id="PTHR48081">
    <property type="entry name" value="AB HYDROLASE SUPERFAMILY PROTEIN C4A8.06C"/>
    <property type="match status" value="1"/>
</dbReference>
<dbReference type="PANTHER" id="PTHR48081:SF8">
    <property type="entry name" value="ALPHA_BETA HYDROLASE FOLD-3 DOMAIN-CONTAINING PROTEIN-RELATED"/>
    <property type="match status" value="1"/>
</dbReference>
<evidence type="ECO:0000313" key="3">
    <source>
        <dbReference type="EMBL" id="GFE17297.1"/>
    </source>
</evidence>
<sequence length="308" mass="32706">MSYDFDPELAPFAARMPPLDYADPAGARAALRAVMARQPAYRPLSRVTVEDRTVPVHGGPGVTVRLYRPPARRGPRPALVFPHWGGFLTGDLETSRTAATRIADLVGAVVVSPDYRLAPEHPFPAGFEDCAAALEWTADHADELGVDPARIGVGGFSAGGGLAAGLALRSRDRGGPPVRFLYLLFPQLDDRLATGSARAFVDTPMLDRGNLVLSWQHYLGGGEPSPYAAPARAAELRGLPPAFVGVCEFDPLRDEGIAFARRLVAAGVRAELVQYPGTFHASVGLAHAAISRRMTADQIEALRGGLGA</sequence>
<dbReference type="SUPFAM" id="SSF53474">
    <property type="entry name" value="alpha/beta-Hydrolases"/>
    <property type="match status" value="1"/>
</dbReference>